<proteinExistence type="predicted"/>
<accession>A0ABS1CIY8</accession>
<dbReference type="Proteomes" id="UP000748752">
    <property type="component" value="Unassembled WGS sequence"/>
</dbReference>
<organism evidence="1 2">
    <name type="scientific">Thiohalocapsa halophila</name>
    <dbReference type="NCBI Taxonomy" id="69359"/>
    <lineage>
        <taxon>Bacteria</taxon>
        <taxon>Pseudomonadati</taxon>
        <taxon>Pseudomonadota</taxon>
        <taxon>Gammaproteobacteria</taxon>
        <taxon>Chromatiales</taxon>
        <taxon>Chromatiaceae</taxon>
        <taxon>Thiohalocapsa</taxon>
    </lineage>
</organism>
<name>A0ABS1CIY8_9GAMM</name>
<dbReference type="EMBL" id="NRRV01000026">
    <property type="protein sequence ID" value="MBK1631464.1"/>
    <property type="molecule type" value="Genomic_DNA"/>
</dbReference>
<sequence length="67" mass="7649">MRTKIALDDDLVQEAMAVCGAKTKREVVDRALREMVARARRLNLMDLYGSDGIDPDYDYKRVRSGDD</sequence>
<dbReference type="RefSeq" id="WP_200237734.1">
    <property type="nucleotide sequence ID" value="NZ_NRRV01000026.1"/>
</dbReference>
<gene>
    <name evidence="1" type="ORF">CKO31_12070</name>
</gene>
<keyword evidence="2" id="KW-1185">Reference proteome</keyword>
<reference evidence="1 2" key="1">
    <citation type="journal article" date="2020" name="Microorganisms">
        <title>Osmotic Adaptation and Compatible Solute Biosynthesis of Phototrophic Bacteria as Revealed from Genome Analyses.</title>
        <authorList>
            <person name="Imhoff J.F."/>
            <person name="Rahn T."/>
            <person name="Kunzel S."/>
            <person name="Keller A."/>
            <person name="Neulinger S.C."/>
        </authorList>
    </citation>
    <scope>NUCLEOTIDE SEQUENCE [LARGE SCALE GENOMIC DNA]</scope>
    <source>
        <strain evidence="1 2">DSM 6210</strain>
    </source>
</reference>
<dbReference type="Pfam" id="PF09957">
    <property type="entry name" value="VapB_antitoxin"/>
    <property type="match status" value="1"/>
</dbReference>
<dbReference type="InterPro" id="IPR019239">
    <property type="entry name" value="VapB_antitoxin"/>
</dbReference>
<protein>
    <submittedName>
        <fullName evidence="1">DUF2191 domain-containing protein</fullName>
    </submittedName>
</protein>
<evidence type="ECO:0000313" key="2">
    <source>
        <dbReference type="Proteomes" id="UP000748752"/>
    </source>
</evidence>
<evidence type="ECO:0000313" key="1">
    <source>
        <dbReference type="EMBL" id="MBK1631464.1"/>
    </source>
</evidence>
<comment type="caution">
    <text evidence="1">The sequence shown here is derived from an EMBL/GenBank/DDBJ whole genome shotgun (WGS) entry which is preliminary data.</text>
</comment>